<proteinExistence type="predicted"/>
<reference evidence="1 2" key="1">
    <citation type="journal article" date="2014" name="Int. J. Syst. Evol. Microbiol.">
        <title>Complete genome sequence of Corynebacterium casei LMG S-19264T (=DSM 44701T), isolated from a smear-ripened cheese.</title>
        <authorList>
            <consortium name="US DOE Joint Genome Institute (JGI-PGF)"/>
            <person name="Walter F."/>
            <person name="Albersmeier A."/>
            <person name="Kalinowski J."/>
            <person name="Ruckert C."/>
        </authorList>
    </citation>
    <scope>NUCLEOTIDE SEQUENCE [LARGE SCALE GENOMIC DNA]</scope>
    <source>
        <strain evidence="1 2">NBRC 111766</strain>
    </source>
</reference>
<organism evidence="1 2">
    <name type="scientific">Cypionkella aquatica</name>
    <dbReference type="NCBI Taxonomy" id="1756042"/>
    <lineage>
        <taxon>Bacteria</taxon>
        <taxon>Pseudomonadati</taxon>
        <taxon>Pseudomonadota</taxon>
        <taxon>Alphaproteobacteria</taxon>
        <taxon>Rhodobacterales</taxon>
        <taxon>Paracoccaceae</taxon>
        <taxon>Cypionkella</taxon>
    </lineage>
</organism>
<evidence type="ECO:0000313" key="2">
    <source>
        <dbReference type="Proteomes" id="UP001157355"/>
    </source>
</evidence>
<name>A0AA37X1C1_9RHOB</name>
<sequence length="77" mass="8163">MIPDDDELGKLLADGWDVCGYSVCLLAAGAQSHHILLRKGVSLTSFGILQNGKNELARGPSVLTPKPEAPIKKGFFG</sequence>
<keyword evidence="2" id="KW-1185">Reference proteome</keyword>
<dbReference type="EMBL" id="BSPP01000005">
    <property type="protein sequence ID" value="GLS86645.1"/>
    <property type="molecule type" value="Genomic_DNA"/>
</dbReference>
<dbReference type="RefSeq" id="WP_284324862.1">
    <property type="nucleotide sequence ID" value="NZ_BSPP01000005.1"/>
</dbReference>
<comment type="caution">
    <text evidence="1">The sequence shown here is derived from an EMBL/GenBank/DDBJ whole genome shotgun (WGS) entry which is preliminary data.</text>
</comment>
<protein>
    <submittedName>
        <fullName evidence="1">Uncharacterized protein</fullName>
    </submittedName>
</protein>
<gene>
    <name evidence="1" type="ORF">GCM10010873_16190</name>
</gene>
<dbReference type="AlphaFoldDB" id="A0AA37X1C1"/>
<dbReference type="Proteomes" id="UP001157355">
    <property type="component" value="Unassembled WGS sequence"/>
</dbReference>
<accession>A0AA37X1C1</accession>
<evidence type="ECO:0000313" key="1">
    <source>
        <dbReference type="EMBL" id="GLS86645.1"/>
    </source>
</evidence>